<organism evidence="10 11">
    <name type="scientific">Acer negundo</name>
    <name type="common">Box elder</name>
    <dbReference type="NCBI Taxonomy" id="4023"/>
    <lineage>
        <taxon>Eukaryota</taxon>
        <taxon>Viridiplantae</taxon>
        <taxon>Streptophyta</taxon>
        <taxon>Embryophyta</taxon>
        <taxon>Tracheophyta</taxon>
        <taxon>Spermatophyta</taxon>
        <taxon>Magnoliopsida</taxon>
        <taxon>eudicotyledons</taxon>
        <taxon>Gunneridae</taxon>
        <taxon>Pentapetalae</taxon>
        <taxon>rosids</taxon>
        <taxon>malvids</taxon>
        <taxon>Sapindales</taxon>
        <taxon>Sapindaceae</taxon>
        <taxon>Hippocastanoideae</taxon>
        <taxon>Acereae</taxon>
        <taxon>Acer</taxon>
    </lineage>
</organism>
<evidence type="ECO:0000256" key="6">
    <source>
        <dbReference type="SAM" id="MobiDB-lite"/>
    </source>
</evidence>
<feature type="transmembrane region" description="Helical" evidence="7">
    <location>
        <begin position="219"/>
        <end position="235"/>
    </location>
</feature>
<comment type="subcellular location">
    <subcellularLocation>
        <location evidence="1">Membrane</location>
    </subcellularLocation>
</comment>
<protein>
    <recommendedName>
        <fullName evidence="9">DOMON domain-containing protein</fullName>
    </recommendedName>
</protein>
<evidence type="ECO:0000313" key="11">
    <source>
        <dbReference type="Proteomes" id="UP001064489"/>
    </source>
</evidence>
<evidence type="ECO:0000256" key="8">
    <source>
        <dbReference type="SAM" id="SignalP"/>
    </source>
</evidence>
<feature type="chain" id="PRO_5042234601" description="DOMON domain-containing protein" evidence="8">
    <location>
        <begin position="28"/>
        <end position="236"/>
    </location>
</feature>
<evidence type="ECO:0000313" key="10">
    <source>
        <dbReference type="EMBL" id="KAI9177060.1"/>
    </source>
</evidence>
<keyword evidence="7" id="KW-1133">Transmembrane helix</keyword>
<name>A0AAD5ITV1_ACENE</name>
<keyword evidence="4" id="KW-0249">Electron transport</keyword>
<evidence type="ECO:0000256" key="4">
    <source>
        <dbReference type="ARBA" id="ARBA00022982"/>
    </source>
</evidence>
<dbReference type="InterPro" id="IPR005018">
    <property type="entry name" value="DOMON_domain"/>
</dbReference>
<evidence type="ECO:0000256" key="5">
    <source>
        <dbReference type="ARBA" id="ARBA00023136"/>
    </source>
</evidence>
<comment type="caution">
    <text evidence="10">The sequence shown here is derived from an EMBL/GenBank/DDBJ whole genome shotgun (WGS) entry which is preliminary data.</text>
</comment>
<dbReference type="PANTHER" id="PTHR23130">
    <property type="entry name" value="CYTOCHROME B561 AND DOMON DOMAIN-CONTAINING PROTEIN"/>
    <property type="match status" value="1"/>
</dbReference>
<feature type="region of interest" description="Disordered" evidence="6">
    <location>
        <begin position="192"/>
        <end position="212"/>
    </location>
</feature>
<gene>
    <name evidence="10" type="ORF">LWI28_010622</name>
</gene>
<reference evidence="10" key="1">
    <citation type="journal article" date="2022" name="Plant J.">
        <title>Strategies of tolerance reflected in two North American maple genomes.</title>
        <authorList>
            <person name="McEvoy S.L."/>
            <person name="Sezen U.U."/>
            <person name="Trouern-Trend A."/>
            <person name="McMahon S.M."/>
            <person name="Schaberg P.G."/>
            <person name="Yang J."/>
            <person name="Wegrzyn J.L."/>
            <person name="Swenson N.G."/>
        </authorList>
    </citation>
    <scope>NUCLEOTIDE SEQUENCE</scope>
    <source>
        <strain evidence="10">91603</strain>
    </source>
</reference>
<dbReference type="AlphaFoldDB" id="A0AAD5ITV1"/>
<reference evidence="10" key="2">
    <citation type="submission" date="2023-02" db="EMBL/GenBank/DDBJ databases">
        <authorList>
            <person name="Swenson N.G."/>
            <person name="Wegrzyn J.L."/>
            <person name="Mcevoy S.L."/>
        </authorList>
    </citation>
    <scope>NUCLEOTIDE SEQUENCE</scope>
    <source>
        <strain evidence="10">91603</strain>
        <tissue evidence="10">Leaf</tissue>
    </source>
</reference>
<keyword evidence="2" id="KW-0813">Transport</keyword>
<keyword evidence="11" id="KW-1185">Reference proteome</keyword>
<dbReference type="Pfam" id="PF04526">
    <property type="entry name" value="DUF568"/>
    <property type="match status" value="1"/>
</dbReference>
<keyword evidence="7" id="KW-0812">Transmembrane</keyword>
<evidence type="ECO:0000256" key="3">
    <source>
        <dbReference type="ARBA" id="ARBA00022729"/>
    </source>
</evidence>
<dbReference type="InterPro" id="IPR045265">
    <property type="entry name" value="AIR12_DOMON"/>
</dbReference>
<evidence type="ECO:0000256" key="1">
    <source>
        <dbReference type="ARBA" id="ARBA00004370"/>
    </source>
</evidence>
<dbReference type="Proteomes" id="UP001064489">
    <property type="component" value="Chromosome 5"/>
</dbReference>
<sequence>MASSSSSSSVAALGLCVCLVLISPAVSLTCTSQIFKSNHKFDQCLDLPTLNSYLHYSYNATNSSLSIAFMASPAKPEGWIAWAINPTGTGMIGSQALIAYKSNNKAVVKTYGLTSYGPVNESKLSFETWDLTAEATSNGSLIIFGSMKVAEKAEKLNQVWQVGSEVKDGKPQKHAFLPQNVKAKDTLVLEKATVTPSPSPSPSTSNPEKGGQSSIKSNNLSFFFAFILFISAVFFS</sequence>
<evidence type="ECO:0000256" key="2">
    <source>
        <dbReference type="ARBA" id="ARBA00022448"/>
    </source>
</evidence>
<dbReference type="EMBL" id="JAJSOW010000102">
    <property type="protein sequence ID" value="KAI9177060.1"/>
    <property type="molecule type" value="Genomic_DNA"/>
</dbReference>
<dbReference type="PANTHER" id="PTHR23130:SF157">
    <property type="entry name" value="AUXIN-INDUCED IN ROOT CULTURES PROTEIN 12"/>
    <property type="match status" value="1"/>
</dbReference>
<accession>A0AAD5ITV1</accession>
<evidence type="ECO:0000256" key="7">
    <source>
        <dbReference type="SAM" id="Phobius"/>
    </source>
</evidence>
<dbReference type="PROSITE" id="PS50836">
    <property type="entry name" value="DOMON"/>
    <property type="match status" value="1"/>
</dbReference>
<keyword evidence="3 8" id="KW-0732">Signal</keyword>
<feature type="signal peptide" evidence="8">
    <location>
        <begin position="1"/>
        <end position="27"/>
    </location>
</feature>
<dbReference type="CDD" id="cd09629">
    <property type="entry name" value="DOMON_CIL1_like"/>
    <property type="match status" value="1"/>
</dbReference>
<evidence type="ECO:0000259" key="9">
    <source>
        <dbReference type="PROSITE" id="PS50836"/>
    </source>
</evidence>
<proteinExistence type="predicted"/>
<feature type="domain" description="DOMON" evidence="9">
    <location>
        <begin position="50"/>
        <end position="163"/>
    </location>
</feature>
<dbReference type="GO" id="GO:0016020">
    <property type="term" value="C:membrane"/>
    <property type="evidence" value="ECO:0007669"/>
    <property type="project" value="UniProtKB-SubCell"/>
</dbReference>
<keyword evidence="5 7" id="KW-0472">Membrane</keyword>